<comment type="caution">
    <text evidence="2">The sequence shown here is derived from an EMBL/GenBank/DDBJ whole genome shotgun (WGS) entry which is preliminary data.</text>
</comment>
<accession>A0A0C1MZW6</accession>
<dbReference type="NCBIfam" id="TIGR02218">
    <property type="entry name" value="phg_TIGR02218"/>
    <property type="match status" value="1"/>
</dbReference>
<evidence type="ECO:0000313" key="2">
    <source>
        <dbReference type="EMBL" id="KIE05621.1"/>
    </source>
</evidence>
<gene>
    <name evidence="2" type="ORF">NF27_DP01650</name>
</gene>
<dbReference type="PATRIC" id="fig|86105.3.peg.714"/>
<dbReference type="AlphaFoldDB" id="A0A0C1MZW6"/>
<proteinExistence type="predicted"/>
<dbReference type="EMBL" id="JSWE01000092">
    <property type="protein sequence ID" value="KIE05621.1"/>
    <property type="molecule type" value="Genomic_DNA"/>
</dbReference>
<keyword evidence="3" id="KW-1185">Reference proteome</keyword>
<evidence type="ECO:0000313" key="3">
    <source>
        <dbReference type="Proteomes" id="UP000031258"/>
    </source>
</evidence>
<evidence type="ECO:0000259" key="1">
    <source>
        <dbReference type="Pfam" id="PF09356"/>
    </source>
</evidence>
<dbReference type="InterPro" id="IPR011928">
    <property type="entry name" value="Phage_phiJL001_Gp84"/>
</dbReference>
<dbReference type="Proteomes" id="UP000031258">
    <property type="component" value="Unassembled WGS sequence"/>
</dbReference>
<dbReference type="Pfam" id="PF09931">
    <property type="entry name" value="Phage_phiJL001_Gp84_N"/>
    <property type="match status" value="1"/>
</dbReference>
<organism evidence="2 3">
    <name type="scientific">Candidatus Jidaibacter acanthamoebae</name>
    <dbReference type="NCBI Taxonomy" id="86105"/>
    <lineage>
        <taxon>Bacteria</taxon>
        <taxon>Pseudomonadati</taxon>
        <taxon>Pseudomonadota</taxon>
        <taxon>Alphaproteobacteria</taxon>
        <taxon>Rickettsiales</taxon>
        <taxon>Candidatus Midichloriaceae</taxon>
        <taxon>Candidatus Jidaibacter</taxon>
    </lineage>
</organism>
<dbReference type="STRING" id="86105.NF27_DP01650"/>
<feature type="domain" description="Bacteriophage phiJL001 Gp84 C-terminal" evidence="1">
    <location>
        <begin position="197"/>
        <end position="273"/>
    </location>
</feature>
<dbReference type="InterPro" id="IPR018964">
    <property type="entry name" value="Phage_phiJL001_Gp84_C"/>
</dbReference>
<sequence>MIPMNAITPKLAELLEQEITAFATCWLLKLKSGEELGFTDFDQDLNINNITYHSASGFTPSAVLSNSGLAPDNLEIEGMLDNELILKQDLIAGKYDHAEIEIFLVNYENLNAGKLHLKRGWFGEVSIKDNMFIAEVKGLTHALNKNIGDLYSHRCRAKFGDEKCKADLSKYTFSGSITEAQSNNTLIDINRAEESDFFQYGSIKFLTGANQGIAKEIQSYTRSGKIVLASPLPHKPSAGDSYEITAGCNKSFETCYKQFNNAINFRGEPHIPGITKLLKV</sequence>
<name>A0A0C1MZW6_9RICK</name>
<reference evidence="2 3" key="1">
    <citation type="submission" date="2014-11" db="EMBL/GenBank/DDBJ databases">
        <title>A Rickettsiales Symbiont of Amoebae With Ancient Features.</title>
        <authorList>
            <person name="Schulz F."/>
            <person name="Martijn J."/>
            <person name="Wascher F."/>
            <person name="Kostanjsek R."/>
            <person name="Ettema T.J."/>
            <person name="Horn M."/>
        </authorList>
    </citation>
    <scope>NUCLEOTIDE SEQUENCE [LARGE SCALE GENOMIC DNA]</scope>
    <source>
        <strain evidence="2 3">UWC36</strain>
    </source>
</reference>
<dbReference type="Pfam" id="PF09356">
    <property type="entry name" value="Phage_BR0599"/>
    <property type="match status" value="1"/>
</dbReference>
<protein>
    <recommendedName>
        <fullName evidence="1">Bacteriophage phiJL001 Gp84 C-terminal domain-containing protein</fullName>
    </recommendedName>
</protein>